<proteinExistence type="predicted"/>
<feature type="compositionally biased region" description="Low complexity" evidence="1">
    <location>
        <begin position="31"/>
        <end position="52"/>
    </location>
</feature>
<evidence type="ECO:0000259" key="3">
    <source>
        <dbReference type="Pfam" id="PF20732"/>
    </source>
</evidence>
<dbReference type="PANTHER" id="PTHR42915:SF1">
    <property type="entry name" value="PEPTIDOGLYCAN BETA-N-ACETYLMURAMIDASE NAMZ"/>
    <property type="match status" value="1"/>
</dbReference>
<dbReference type="Pfam" id="PF20732">
    <property type="entry name" value="NamZ_C"/>
    <property type="match status" value="1"/>
</dbReference>
<evidence type="ECO:0000259" key="2">
    <source>
        <dbReference type="Pfam" id="PF07075"/>
    </source>
</evidence>
<dbReference type="InterPro" id="IPR048503">
    <property type="entry name" value="NamZ_C"/>
</dbReference>
<evidence type="ECO:0000313" key="5">
    <source>
        <dbReference type="Proteomes" id="UP000186132"/>
    </source>
</evidence>
<dbReference type="PIRSF" id="PIRSF016719">
    <property type="entry name" value="UCP016719"/>
    <property type="match status" value="1"/>
</dbReference>
<dbReference type="EMBL" id="FQVU01000006">
    <property type="protein sequence ID" value="SHH40662.1"/>
    <property type="molecule type" value="Genomic_DNA"/>
</dbReference>
<accession>A0A1M5SQ69</accession>
<dbReference type="STRING" id="1206085.SAMN05443575_3782"/>
<dbReference type="PROSITE" id="PS51318">
    <property type="entry name" value="TAT"/>
    <property type="match status" value="1"/>
</dbReference>
<name>A0A1M5SQ69_9ACTN</name>
<gene>
    <name evidence="4" type="ORF">SAMN05443575_3782</name>
</gene>
<dbReference type="PANTHER" id="PTHR42915">
    <property type="entry name" value="HYPOTHETICAL 460 KDA PROTEIN IN FEUA-SIGW INTERGENIC REGION [PRECURSOR]"/>
    <property type="match status" value="1"/>
</dbReference>
<dbReference type="InterPro" id="IPR006311">
    <property type="entry name" value="TAT_signal"/>
</dbReference>
<dbReference type="RefSeq" id="WP_084181449.1">
    <property type="nucleotide sequence ID" value="NZ_FQVU01000006.1"/>
</dbReference>
<dbReference type="PROSITE" id="PS51257">
    <property type="entry name" value="PROKAR_LIPOPROTEIN"/>
    <property type="match status" value="1"/>
</dbReference>
<dbReference type="Proteomes" id="UP000186132">
    <property type="component" value="Unassembled WGS sequence"/>
</dbReference>
<feature type="domain" description="Peptidoglycan beta-N-acetylmuramidase NamZ N-terminal" evidence="2">
    <location>
        <begin position="80"/>
        <end position="288"/>
    </location>
</feature>
<dbReference type="AlphaFoldDB" id="A0A1M5SQ69"/>
<dbReference type="InterPro" id="IPR048502">
    <property type="entry name" value="NamZ_N"/>
</dbReference>
<sequence length="455" mass="48977">MTGPSRRRVLGAGALGVAAAAVTGCVGDAATTPAAASSPHPSTHSTHPAHPGHGAGAMRVRTGLARLVDSGYRVLRGRKVGVLTNPTGVTDDLDSIVDVMHADDRVDLRAVFGPEHGFRGTAQAGGSEGSSVDPRTGLTVYDLYNLAWTEMAPLFDEAGVDTIVFDIQDLGVRFYTYMWTLYDVMTACAASGRRVVVLDRPNPQGGNRVAGFRLLPRLETLVGRAPIVQQHGMTAGELARLLAAEYLPDRAGKRLDLTVVPMTGWRRDRPGDTGGLRWVAPSPNIPTVTSALVYVGTCWFEGTNLSQGRGTTQPFELIGAPYVDERWTAALRAAGLPGADFREAAFAPTSAAYQGEVCRGVQTYVTDPVAFDAVRTAVTMLTSLHHLYRDFAWRYDEGDKVEPYDIDKLAGSPALRQGVDAGHSPARIVRTMRADVAGFRSQRRPYLIYREGDSR</sequence>
<keyword evidence="5" id="KW-1185">Reference proteome</keyword>
<reference evidence="4 5" key="1">
    <citation type="submission" date="2016-11" db="EMBL/GenBank/DDBJ databases">
        <authorList>
            <person name="Jaros S."/>
            <person name="Januszkiewicz K."/>
            <person name="Wedrychowicz H."/>
        </authorList>
    </citation>
    <scope>NUCLEOTIDE SEQUENCE [LARGE SCALE GENOMIC DNA]</scope>
    <source>
        <strain evidence="4 5">DSM 45627</strain>
    </source>
</reference>
<feature type="domain" description="Peptidoglycan beta-N-acetylmuramidase NamZ C-terminal" evidence="3">
    <location>
        <begin position="292"/>
        <end position="449"/>
    </location>
</feature>
<evidence type="ECO:0000256" key="1">
    <source>
        <dbReference type="SAM" id="MobiDB-lite"/>
    </source>
</evidence>
<organism evidence="4 5">
    <name type="scientific">Jatrophihabitans endophyticus</name>
    <dbReference type="NCBI Taxonomy" id="1206085"/>
    <lineage>
        <taxon>Bacteria</taxon>
        <taxon>Bacillati</taxon>
        <taxon>Actinomycetota</taxon>
        <taxon>Actinomycetes</taxon>
        <taxon>Jatrophihabitantales</taxon>
        <taxon>Jatrophihabitantaceae</taxon>
        <taxon>Jatrophihabitans</taxon>
    </lineage>
</organism>
<dbReference type="OrthoDB" id="9801061at2"/>
<protein>
    <submittedName>
        <fullName evidence="4">Uncharacterized conserved protein YbbC, DUF1343 family</fullName>
    </submittedName>
</protein>
<evidence type="ECO:0000313" key="4">
    <source>
        <dbReference type="EMBL" id="SHH40662.1"/>
    </source>
</evidence>
<feature type="region of interest" description="Disordered" evidence="1">
    <location>
        <begin position="31"/>
        <end position="56"/>
    </location>
</feature>
<dbReference type="InterPro" id="IPR008302">
    <property type="entry name" value="NamZ"/>
</dbReference>
<dbReference type="GO" id="GO:0033922">
    <property type="term" value="F:peptidoglycan beta-N-acetylmuramidase activity"/>
    <property type="evidence" value="ECO:0007669"/>
    <property type="project" value="InterPro"/>
</dbReference>
<dbReference type="Gene3D" id="3.90.1150.140">
    <property type="match status" value="1"/>
</dbReference>
<dbReference type="Gene3D" id="3.40.50.12170">
    <property type="entry name" value="Uncharacterised protein PF07075, DUF1343"/>
    <property type="match status" value="1"/>
</dbReference>
<dbReference type="Pfam" id="PF07075">
    <property type="entry name" value="NamZ_N"/>
    <property type="match status" value="1"/>
</dbReference>